<gene>
    <name evidence="2" type="ORF">HD601_000063</name>
</gene>
<dbReference type="PANTHER" id="PTHR35563">
    <property type="entry name" value="BARREL METAL-DEPENDENT HYDROLASE, PUTATIVE (AFU_ORTHOLOGUE AFUA_1G16240)-RELATED"/>
    <property type="match status" value="1"/>
</dbReference>
<dbReference type="SUPFAM" id="SSF51556">
    <property type="entry name" value="Metallo-dependent hydrolases"/>
    <property type="match status" value="1"/>
</dbReference>
<accession>A0A7W9LIY8</accession>
<proteinExistence type="predicted"/>
<evidence type="ECO:0000313" key="3">
    <source>
        <dbReference type="Proteomes" id="UP000542813"/>
    </source>
</evidence>
<dbReference type="EC" id="3.1.1.-" evidence="2"/>
<keyword evidence="3" id="KW-1185">Reference proteome</keyword>
<dbReference type="Pfam" id="PF04909">
    <property type="entry name" value="Amidohydro_2"/>
    <property type="match status" value="1"/>
</dbReference>
<feature type="domain" description="Amidohydrolase-related" evidence="1">
    <location>
        <begin position="3"/>
        <end position="257"/>
    </location>
</feature>
<dbReference type="PANTHER" id="PTHR35563:SF2">
    <property type="entry name" value="BARREL METAL-DEPENDENT HYDROLASE, PUTATIVE (AFU_ORTHOLOGUE AFUA_1G16240)-RELATED"/>
    <property type="match status" value="1"/>
</dbReference>
<reference evidence="2 3" key="1">
    <citation type="submission" date="2020-08" db="EMBL/GenBank/DDBJ databases">
        <title>Sequencing the genomes of 1000 actinobacteria strains.</title>
        <authorList>
            <person name="Klenk H.-P."/>
        </authorList>
    </citation>
    <scope>NUCLEOTIDE SEQUENCE [LARGE SCALE GENOMIC DNA]</scope>
    <source>
        <strain evidence="2 3">DSM 102122</strain>
    </source>
</reference>
<dbReference type="InterPro" id="IPR052358">
    <property type="entry name" value="Aro_Compnd_Degr_Hydrolases"/>
</dbReference>
<protein>
    <submittedName>
        <fullName evidence="2">L-fuconolactonase</fullName>
        <ecNumber evidence="2">3.1.1.-</ecNumber>
    </submittedName>
</protein>
<dbReference type="Proteomes" id="UP000542813">
    <property type="component" value="Unassembled WGS sequence"/>
</dbReference>
<dbReference type="Gene3D" id="3.20.20.140">
    <property type="entry name" value="Metal-dependent hydrolases"/>
    <property type="match status" value="1"/>
</dbReference>
<dbReference type="InterPro" id="IPR032466">
    <property type="entry name" value="Metal_Hydrolase"/>
</dbReference>
<evidence type="ECO:0000259" key="1">
    <source>
        <dbReference type="Pfam" id="PF04909"/>
    </source>
</evidence>
<dbReference type="GO" id="GO:0016787">
    <property type="term" value="F:hydrolase activity"/>
    <property type="evidence" value="ECO:0007669"/>
    <property type="project" value="UniProtKB-KW"/>
</dbReference>
<comment type="caution">
    <text evidence="2">The sequence shown here is derived from an EMBL/GenBank/DDBJ whole genome shotgun (WGS) entry which is preliminary data.</text>
</comment>
<organism evidence="2 3">
    <name type="scientific">Jiangella mangrovi</name>
    <dbReference type="NCBI Taxonomy" id="1524084"/>
    <lineage>
        <taxon>Bacteria</taxon>
        <taxon>Bacillati</taxon>
        <taxon>Actinomycetota</taxon>
        <taxon>Actinomycetes</taxon>
        <taxon>Jiangellales</taxon>
        <taxon>Jiangellaceae</taxon>
        <taxon>Jiangella</taxon>
    </lineage>
</organism>
<dbReference type="EMBL" id="JACHMM010000001">
    <property type="protein sequence ID" value="MBB5785488.1"/>
    <property type="molecule type" value="Genomic_DNA"/>
</dbReference>
<evidence type="ECO:0000313" key="2">
    <source>
        <dbReference type="EMBL" id="MBB5785488.1"/>
    </source>
</evidence>
<sequence>MIVDAHAHVWSAGPYAPADGVPSPSSARPSSELLGFMDAAGVDAAVLVQSRVYGTDHTYLSSVLAASPGRVAGVCLASPGPGAADAVRELVATVPGYRGLRLVGPSDDAAIWRAAADLGLVVGLLVEPSELTSVAALAARYPEVRVVVDHLGRCRASDADGLAALTALARLPNVWVKVSGLYALSATGPPYADLAPLVRACWWAFGPARLLWGTDFPHVLDVEPYPAPAETLRRLLGPLPAAELAQVTGATATELYALES</sequence>
<dbReference type="RefSeq" id="WP_184818267.1">
    <property type="nucleotide sequence ID" value="NZ_JACHMM010000001.1"/>
</dbReference>
<name>A0A7W9LIY8_9ACTN</name>
<keyword evidence="2" id="KW-0378">Hydrolase</keyword>
<dbReference type="InterPro" id="IPR006680">
    <property type="entry name" value="Amidohydro-rel"/>
</dbReference>
<dbReference type="AlphaFoldDB" id="A0A7W9LIY8"/>